<dbReference type="Proteomes" id="UP000001514">
    <property type="component" value="Unassembled WGS sequence"/>
</dbReference>
<comment type="catalytic activity">
    <reaction evidence="8">
        <text>L-threonyl-[protein] + ATP = O-phospho-L-threonyl-[protein] + ADP + H(+)</text>
        <dbReference type="Rhea" id="RHEA:46608"/>
        <dbReference type="Rhea" id="RHEA-COMP:11060"/>
        <dbReference type="Rhea" id="RHEA-COMP:11605"/>
        <dbReference type="ChEBI" id="CHEBI:15378"/>
        <dbReference type="ChEBI" id="CHEBI:30013"/>
        <dbReference type="ChEBI" id="CHEBI:30616"/>
        <dbReference type="ChEBI" id="CHEBI:61977"/>
        <dbReference type="ChEBI" id="CHEBI:456216"/>
        <dbReference type="EC" id="2.7.11.1"/>
    </reaction>
</comment>
<dbReference type="InParanoid" id="D8R6D3"/>
<dbReference type="GO" id="GO:0007165">
    <property type="term" value="P:signal transduction"/>
    <property type="evidence" value="ECO:0000318"/>
    <property type="project" value="GO_Central"/>
</dbReference>
<dbReference type="SMART" id="SM00220">
    <property type="entry name" value="S_TKc"/>
    <property type="match status" value="1"/>
</dbReference>
<dbReference type="InterPro" id="IPR011009">
    <property type="entry name" value="Kinase-like_dom_sf"/>
</dbReference>
<sequence>MALSSELQCEAVVNQVVGRVRASGYSDGVCNELREHFARLPSRYTLNIDVERHEDVLLHMKLIQQARDEEISSRVNSVEAPSLPVVNARKVQLGGGLDTDAACNHVGSSYSWLAAMSKLPKPAFGSSTNLAGIIAGSPAKVHPSFGIGSAPPAAIPRPMFASLETEERSGGCSSCYGYELTLASSDRHGLLKFFTSALSNSSLELNIKEAHVFSTTDGMALEVFVVEGWIGDDPEELKQAVLTALSSNFTERARLREVVESLAYEDWAVDYNNLHIGARLGGGSSGRLYRGKYRGQDVAIKVIMLDEADGHSDSGTLRGAPAAELLQVFKQEVSIMRMVRHKNLVQFIGACANWPRLCIVTELMAGGSVRDVLESREGGLEVPAALKVLRDAAKGMDFLHRRGIVHRDLKSANLLIDEHDVVKVCDFGVARLKPSNVNRSGSGNWPAEMTAETGTYRWMSPEVLEHKAYDHKTDVYSFGIMIWELLTGDIPYSDLTPLQAAIGVVQRKLRPSMPASVPDKLVNLAERCWNQDPQLRPEFSEVLTIIEELQKPPANNWRKSFFRKKKP</sequence>
<comment type="similarity">
    <text evidence="1">Belongs to the protein kinase superfamily. TKL Ser/Thr protein kinase family. RAF subfamily.</text>
</comment>
<comment type="catalytic activity">
    <reaction evidence="9">
        <text>L-seryl-[protein] + ATP = O-phospho-L-seryl-[protein] + ADP + H(+)</text>
        <dbReference type="Rhea" id="RHEA:17989"/>
        <dbReference type="Rhea" id="RHEA-COMP:9863"/>
        <dbReference type="Rhea" id="RHEA-COMP:11604"/>
        <dbReference type="ChEBI" id="CHEBI:15378"/>
        <dbReference type="ChEBI" id="CHEBI:29999"/>
        <dbReference type="ChEBI" id="CHEBI:30616"/>
        <dbReference type="ChEBI" id="CHEBI:83421"/>
        <dbReference type="ChEBI" id="CHEBI:456216"/>
        <dbReference type="EC" id="2.7.11.1"/>
    </reaction>
</comment>
<dbReference type="AlphaFoldDB" id="D8R6D3"/>
<dbReference type="Gene3D" id="3.30.200.20">
    <property type="entry name" value="Phosphorylase Kinase, domain 1"/>
    <property type="match status" value="1"/>
</dbReference>
<dbReference type="EC" id="2.7.11.1" evidence="2"/>
<keyword evidence="3" id="KW-0723">Serine/threonine-protein kinase</keyword>
<evidence type="ECO:0000259" key="11">
    <source>
        <dbReference type="PROSITE" id="PS50011"/>
    </source>
</evidence>
<dbReference type="InterPro" id="IPR001245">
    <property type="entry name" value="Ser-Thr/Tyr_kinase_cat_dom"/>
</dbReference>
<dbReference type="OrthoDB" id="546826at2759"/>
<evidence type="ECO:0000256" key="7">
    <source>
        <dbReference type="ARBA" id="ARBA00022840"/>
    </source>
</evidence>
<dbReference type="PANTHER" id="PTHR44329">
    <property type="entry name" value="SERINE/THREONINE-PROTEIN KINASE TNNI3K-RELATED"/>
    <property type="match status" value="1"/>
</dbReference>
<keyword evidence="5 10" id="KW-0547">Nucleotide-binding</keyword>
<dbReference type="KEGG" id="smo:SELMODRAFT_451542"/>
<evidence type="ECO:0000313" key="13">
    <source>
        <dbReference type="Proteomes" id="UP000001514"/>
    </source>
</evidence>
<keyword evidence="7 10" id="KW-0067">ATP-binding</keyword>
<keyword evidence="4" id="KW-0808">Transferase</keyword>
<dbReference type="CDD" id="cd13999">
    <property type="entry name" value="STKc_MAP3K-like"/>
    <property type="match status" value="1"/>
</dbReference>
<proteinExistence type="inferred from homology"/>
<dbReference type="InterPro" id="IPR051681">
    <property type="entry name" value="Ser/Thr_Kinases-Pseudokinases"/>
</dbReference>
<dbReference type="SUPFAM" id="SSF56112">
    <property type="entry name" value="Protein kinase-like (PK-like)"/>
    <property type="match status" value="1"/>
</dbReference>
<evidence type="ECO:0000256" key="5">
    <source>
        <dbReference type="ARBA" id="ARBA00022741"/>
    </source>
</evidence>
<dbReference type="GO" id="GO:0005524">
    <property type="term" value="F:ATP binding"/>
    <property type="evidence" value="ECO:0007669"/>
    <property type="project" value="UniProtKB-UniRule"/>
</dbReference>
<evidence type="ECO:0000256" key="9">
    <source>
        <dbReference type="ARBA" id="ARBA00048679"/>
    </source>
</evidence>
<name>D8R6D3_SELML</name>
<evidence type="ECO:0000256" key="1">
    <source>
        <dbReference type="ARBA" id="ARBA00010507"/>
    </source>
</evidence>
<feature type="domain" description="Protein kinase" evidence="11">
    <location>
        <begin position="274"/>
        <end position="562"/>
    </location>
</feature>
<dbReference type="InterPro" id="IPR000719">
    <property type="entry name" value="Prot_kinase_dom"/>
</dbReference>
<protein>
    <recommendedName>
        <fullName evidence="2">non-specific serine/threonine protein kinase</fullName>
        <ecNumber evidence="2">2.7.11.1</ecNumber>
    </recommendedName>
</protein>
<evidence type="ECO:0000256" key="6">
    <source>
        <dbReference type="ARBA" id="ARBA00022777"/>
    </source>
</evidence>
<evidence type="ECO:0000256" key="3">
    <source>
        <dbReference type="ARBA" id="ARBA00022527"/>
    </source>
</evidence>
<dbReference type="FunFam" id="3.30.200.20:FF:000060">
    <property type="entry name" value="Serine/threonine-protein kinase isoform 1"/>
    <property type="match status" value="1"/>
</dbReference>
<feature type="binding site" evidence="10">
    <location>
        <position position="301"/>
    </location>
    <ligand>
        <name>ATP</name>
        <dbReference type="ChEBI" id="CHEBI:30616"/>
    </ligand>
</feature>
<dbReference type="eggNOG" id="KOG0192">
    <property type="taxonomic scope" value="Eukaryota"/>
</dbReference>
<reference evidence="12 13" key="1">
    <citation type="journal article" date="2011" name="Science">
        <title>The Selaginella genome identifies genetic changes associated with the evolution of vascular plants.</title>
        <authorList>
            <person name="Banks J.A."/>
            <person name="Nishiyama T."/>
            <person name="Hasebe M."/>
            <person name="Bowman J.L."/>
            <person name="Gribskov M."/>
            <person name="dePamphilis C."/>
            <person name="Albert V.A."/>
            <person name="Aono N."/>
            <person name="Aoyama T."/>
            <person name="Ambrose B.A."/>
            <person name="Ashton N.W."/>
            <person name="Axtell M.J."/>
            <person name="Barker E."/>
            <person name="Barker M.S."/>
            <person name="Bennetzen J.L."/>
            <person name="Bonawitz N.D."/>
            <person name="Chapple C."/>
            <person name="Cheng C."/>
            <person name="Correa L.G."/>
            <person name="Dacre M."/>
            <person name="DeBarry J."/>
            <person name="Dreyer I."/>
            <person name="Elias M."/>
            <person name="Engstrom E.M."/>
            <person name="Estelle M."/>
            <person name="Feng L."/>
            <person name="Finet C."/>
            <person name="Floyd S.K."/>
            <person name="Frommer W.B."/>
            <person name="Fujita T."/>
            <person name="Gramzow L."/>
            <person name="Gutensohn M."/>
            <person name="Harholt J."/>
            <person name="Hattori M."/>
            <person name="Heyl A."/>
            <person name="Hirai T."/>
            <person name="Hiwatashi Y."/>
            <person name="Ishikawa M."/>
            <person name="Iwata M."/>
            <person name="Karol K.G."/>
            <person name="Koehler B."/>
            <person name="Kolukisaoglu U."/>
            <person name="Kubo M."/>
            <person name="Kurata T."/>
            <person name="Lalonde S."/>
            <person name="Li K."/>
            <person name="Li Y."/>
            <person name="Litt A."/>
            <person name="Lyons E."/>
            <person name="Manning G."/>
            <person name="Maruyama T."/>
            <person name="Michael T.P."/>
            <person name="Mikami K."/>
            <person name="Miyazaki S."/>
            <person name="Morinaga S."/>
            <person name="Murata T."/>
            <person name="Mueller-Roeber B."/>
            <person name="Nelson D.R."/>
            <person name="Obara M."/>
            <person name="Oguri Y."/>
            <person name="Olmstead R.G."/>
            <person name="Onodera N."/>
            <person name="Petersen B.L."/>
            <person name="Pils B."/>
            <person name="Prigge M."/>
            <person name="Rensing S.A."/>
            <person name="Riano-Pachon D.M."/>
            <person name="Roberts A.W."/>
            <person name="Sato Y."/>
            <person name="Scheller H.V."/>
            <person name="Schulz B."/>
            <person name="Schulz C."/>
            <person name="Shakirov E.V."/>
            <person name="Shibagaki N."/>
            <person name="Shinohara N."/>
            <person name="Shippen D.E."/>
            <person name="Soerensen I."/>
            <person name="Sotooka R."/>
            <person name="Sugimoto N."/>
            <person name="Sugita M."/>
            <person name="Sumikawa N."/>
            <person name="Tanurdzic M."/>
            <person name="Theissen G."/>
            <person name="Ulvskov P."/>
            <person name="Wakazuki S."/>
            <person name="Weng J.K."/>
            <person name="Willats W.W."/>
            <person name="Wipf D."/>
            <person name="Wolf P.G."/>
            <person name="Yang L."/>
            <person name="Zimmer A.D."/>
            <person name="Zhu Q."/>
            <person name="Mitros T."/>
            <person name="Hellsten U."/>
            <person name="Loque D."/>
            <person name="Otillar R."/>
            <person name="Salamov A."/>
            <person name="Schmutz J."/>
            <person name="Shapiro H."/>
            <person name="Lindquist E."/>
            <person name="Lucas S."/>
            <person name="Rokhsar D."/>
            <person name="Grigoriev I.V."/>
        </authorList>
    </citation>
    <scope>NUCLEOTIDE SEQUENCE [LARGE SCALE GENOMIC DNA]</scope>
</reference>
<dbReference type="Gramene" id="EFJ32295">
    <property type="protein sequence ID" value="EFJ32295"/>
    <property type="gene ID" value="SELMODRAFT_451542"/>
</dbReference>
<dbReference type="InterPro" id="IPR017441">
    <property type="entry name" value="Protein_kinase_ATP_BS"/>
</dbReference>
<dbReference type="InterPro" id="IPR008271">
    <property type="entry name" value="Ser/Thr_kinase_AS"/>
</dbReference>
<dbReference type="PROSITE" id="PS00107">
    <property type="entry name" value="PROTEIN_KINASE_ATP"/>
    <property type="match status" value="1"/>
</dbReference>
<keyword evidence="6" id="KW-0418">Kinase</keyword>
<evidence type="ECO:0000256" key="10">
    <source>
        <dbReference type="PROSITE-ProRule" id="PRU10141"/>
    </source>
</evidence>
<evidence type="ECO:0000256" key="8">
    <source>
        <dbReference type="ARBA" id="ARBA00047899"/>
    </source>
</evidence>
<dbReference type="PANTHER" id="PTHR44329:SF148">
    <property type="entry name" value="ATMRK SERINE_THREONINE PROTEIN KINASE-LIKE"/>
    <property type="match status" value="1"/>
</dbReference>
<dbReference type="PROSITE" id="PS00108">
    <property type="entry name" value="PROTEIN_KINASE_ST"/>
    <property type="match status" value="1"/>
</dbReference>
<gene>
    <name evidence="12" type="ORF">SELMODRAFT_451542</name>
</gene>
<dbReference type="OMA" id="GNWPAEM"/>
<accession>D8R6D3</accession>
<dbReference type="EMBL" id="GL377572">
    <property type="protein sequence ID" value="EFJ32295.1"/>
    <property type="molecule type" value="Genomic_DNA"/>
</dbReference>
<dbReference type="PRINTS" id="PR00109">
    <property type="entry name" value="TYRKINASE"/>
</dbReference>
<organism evidence="13">
    <name type="scientific">Selaginella moellendorffii</name>
    <name type="common">Spikemoss</name>
    <dbReference type="NCBI Taxonomy" id="88036"/>
    <lineage>
        <taxon>Eukaryota</taxon>
        <taxon>Viridiplantae</taxon>
        <taxon>Streptophyta</taxon>
        <taxon>Embryophyta</taxon>
        <taxon>Tracheophyta</taxon>
        <taxon>Lycopodiopsida</taxon>
        <taxon>Selaginellales</taxon>
        <taxon>Selaginellaceae</taxon>
        <taxon>Selaginella</taxon>
    </lineage>
</organism>
<dbReference type="PROSITE" id="PS50011">
    <property type="entry name" value="PROTEIN_KINASE_DOM"/>
    <property type="match status" value="1"/>
</dbReference>
<dbReference type="HOGENOM" id="CLU_000288_7_28_1"/>
<evidence type="ECO:0000313" key="12">
    <source>
        <dbReference type="EMBL" id="EFJ32295.1"/>
    </source>
</evidence>
<dbReference type="GO" id="GO:0004674">
    <property type="term" value="F:protein serine/threonine kinase activity"/>
    <property type="evidence" value="ECO:0000318"/>
    <property type="project" value="GO_Central"/>
</dbReference>
<evidence type="ECO:0000256" key="2">
    <source>
        <dbReference type="ARBA" id="ARBA00012513"/>
    </source>
</evidence>
<dbReference type="Pfam" id="PF07714">
    <property type="entry name" value="PK_Tyr_Ser-Thr"/>
    <property type="match status" value="1"/>
</dbReference>
<keyword evidence="13" id="KW-1185">Reference proteome</keyword>
<dbReference type="STRING" id="88036.D8R6D3"/>
<evidence type="ECO:0000256" key="4">
    <source>
        <dbReference type="ARBA" id="ARBA00022679"/>
    </source>
</evidence>
<dbReference type="Gene3D" id="1.10.510.10">
    <property type="entry name" value="Transferase(Phosphotransferase) domain 1"/>
    <property type="match status" value="1"/>
</dbReference>